<keyword evidence="4" id="KW-1185">Reference proteome</keyword>
<feature type="transmembrane region" description="Helical" evidence="2">
    <location>
        <begin position="39"/>
        <end position="57"/>
    </location>
</feature>
<protein>
    <recommendedName>
        <fullName evidence="5">DUF5666 domain-containing protein</fullName>
    </recommendedName>
</protein>
<dbReference type="AlphaFoldDB" id="A0A4R6SI62"/>
<keyword evidence="2" id="KW-0812">Transmembrane</keyword>
<organism evidence="3 4">
    <name type="scientific">Labedaea rhizosphaerae</name>
    <dbReference type="NCBI Taxonomy" id="598644"/>
    <lineage>
        <taxon>Bacteria</taxon>
        <taxon>Bacillati</taxon>
        <taxon>Actinomycetota</taxon>
        <taxon>Actinomycetes</taxon>
        <taxon>Pseudonocardiales</taxon>
        <taxon>Pseudonocardiaceae</taxon>
        <taxon>Labedaea</taxon>
    </lineage>
</organism>
<feature type="compositionally biased region" description="Low complexity" evidence="1">
    <location>
        <begin position="87"/>
        <end position="104"/>
    </location>
</feature>
<proteinExistence type="predicted"/>
<sequence length="173" mass="17423">MNIEPSTEPTAEQIVATPAVEGDLNTDMRRAARPVSKPTMVLAGMTAAVVVFAAGAWTHAALGSTSNSGPARGQNFPQGYGRGNAGTTGTTGATGTTGRATTGTIESIDGTKLTLRTAQGGEVTVSTTDSTTVSVSQKGELSDLKPGAKVVVQVQQGDDGALTTSSITQQTAR</sequence>
<dbReference type="EMBL" id="SNXZ01000002">
    <property type="protein sequence ID" value="TDQ00559.1"/>
    <property type="molecule type" value="Genomic_DNA"/>
</dbReference>
<name>A0A4R6SI62_LABRH</name>
<dbReference type="Proteomes" id="UP000295444">
    <property type="component" value="Unassembled WGS sequence"/>
</dbReference>
<dbReference type="RefSeq" id="WP_133849257.1">
    <property type="nucleotide sequence ID" value="NZ_SNXZ01000002.1"/>
</dbReference>
<keyword evidence="2" id="KW-1133">Transmembrane helix</keyword>
<keyword evidence="2" id="KW-0472">Membrane</keyword>
<feature type="region of interest" description="Disordered" evidence="1">
    <location>
        <begin position="62"/>
        <end position="108"/>
    </location>
</feature>
<evidence type="ECO:0000313" key="4">
    <source>
        <dbReference type="Proteomes" id="UP000295444"/>
    </source>
</evidence>
<evidence type="ECO:0000256" key="2">
    <source>
        <dbReference type="SAM" id="Phobius"/>
    </source>
</evidence>
<accession>A0A4R6SI62</accession>
<gene>
    <name evidence="3" type="ORF">EV186_102420</name>
</gene>
<evidence type="ECO:0000256" key="1">
    <source>
        <dbReference type="SAM" id="MobiDB-lite"/>
    </source>
</evidence>
<comment type="caution">
    <text evidence="3">The sequence shown here is derived from an EMBL/GenBank/DDBJ whole genome shotgun (WGS) entry which is preliminary data.</text>
</comment>
<dbReference type="OrthoDB" id="3694696at2"/>
<evidence type="ECO:0000313" key="3">
    <source>
        <dbReference type="EMBL" id="TDQ00559.1"/>
    </source>
</evidence>
<evidence type="ECO:0008006" key="5">
    <source>
        <dbReference type="Google" id="ProtNLM"/>
    </source>
</evidence>
<reference evidence="3 4" key="1">
    <citation type="submission" date="2019-03" db="EMBL/GenBank/DDBJ databases">
        <title>Genomic Encyclopedia of Type Strains, Phase IV (KMG-IV): sequencing the most valuable type-strain genomes for metagenomic binning, comparative biology and taxonomic classification.</title>
        <authorList>
            <person name="Goeker M."/>
        </authorList>
    </citation>
    <scope>NUCLEOTIDE SEQUENCE [LARGE SCALE GENOMIC DNA]</scope>
    <source>
        <strain evidence="3 4">DSM 45361</strain>
    </source>
</reference>